<dbReference type="InterPro" id="IPR019546">
    <property type="entry name" value="TAT_signal_bac_arc"/>
</dbReference>
<reference evidence="2 3" key="1">
    <citation type="submission" date="2020-10" db="EMBL/GenBank/DDBJ databases">
        <title>Campylobacter and Helicobacter PacBio genomes.</title>
        <authorList>
            <person name="Lane C."/>
        </authorList>
    </citation>
    <scope>NUCLEOTIDE SEQUENCE [LARGE SCALE GENOMIC DNA]</scope>
    <source>
        <strain evidence="2 3">2016D-0077</strain>
    </source>
</reference>
<dbReference type="NCBIfam" id="TIGR01409">
    <property type="entry name" value="TAT_signal_seq"/>
    <property type="match status" value="1"/>
</dbReference>
<dbReference type="PROSITE" id="PS51318">
    <property type="entry name" value="TAT"/>
    <property type="match status" value="1"/>
</dbReference>
<sequence>MIKEERRSFLKKALTGVAGVAVVSANAVTPEDIKNSSGKKPETLYQKTPEWELYYKKSK</sequence>
<evidence type="ECO:0000313" key="2">
    <source>
        <dbReference type="EMBL" id="QOQ86557.1"/>
    </source>
</evidence>
<proteinExistence type="predicted"/>
<dbReference type="RefSeq" id="WP_034971317.1">
    <property type="nucleotide sequence ID" value="NZ_CP053842.1"/>
</dbReference>
<keyword evidence="1" id="KW-0500">Molybdenum</keyword>
<protein>
    <submittedName>
        <fullName evidence="2">Twin-arginine translocation signal domain-containing protein</fullName>
    </submittedName>
</protein>
<gene>
    <name evidence="2" type="ORF">IMC76_04775</name>
</gene>
<evidence type="ECO:0000256" key="1">
    <source>
        <dbReference type="ARBA" id="ARBA00022505"/>
    </source>
</evidence>
<dbReference type="InterPro" id="IPR006311">
    <property type="entry name" value="TAT_signal"/>
</dbReference>
<dbReference type="AlphaFoldDB" id="A0A7M1LDD2"/>
<accession>A0A7M1LDD2</accession>
<dbReference type="Proteomes" id="UP000594749">
    <property type="component" value="Chromosome"/>
</dbReference>
<organism evidence="2 3">
    <name type="scientific">Campylobacter corcagiensis</name>
    <dbReference type="NCBI Taxonomy" id="1448857"/>
    <lineage>
        <taxon>Bacteria</taxon>
        <taxon>Pseudomonadati</taxon>
        <taxon>Campylobacterota</taxon>
        <taxon>Epsilonproteobacteria</taxon>
        <taxon>Campylobacterales</taxon>
        <taxon>Campylobacteraceae</taxon>
        <taxon>Campylobacter</taxon>
    </lineage>
</organism>
<name>A0A7M1LDD2_9BACT</name>
<dbReference type="EMBL" id="CP063078">
    <property type="protein sequence ID" value="QOQ86557.1"/>
    <property type="molecule type" value="Genomic_DNA"/>
</dbReference>
<keyword evidence="3" id="KW-1185">Reference proteome</keyword>
<evidence type="ECO:0000313" key="3">
    <source>
        <dbReference type="Proteomes" id="UP000594749"/>
    </source>
</evidence>